<keyword evidence="2 5" id="KW-0132">Cell division</keyword>
<evidence type="ECO:0000313" key="7">
    <source>
        <dbReference type="EMBL" id="SME91076.1"/>
    </source>
</evidence>
<dbReference type="STRING" id="1513793.SAMN06296036_101420"/>
<evidence type="ECO:0000259" key="6">
    <source>
        <dbReference type="SMART" id="SM00842"/>
    </source>
</evidence>
<evidence type="ECO:0000256" key="3">
    <source>
        <dbReference type="ARBA" id="ARBA00023136"/>
    </source>
</evidence>
<accession>A0A1Y6B478</accession>
<dbReference type="Gene3D" id="3.30.420.40">
    <property type="match status" value="2"/>
</dbReference>
<dbReference type="Gene3D" id="3.30.1490.110">
    <property type="match status" value="1"/>
</dbReference>
<dbReference type="InterPro" id="IPR020823">
    <property type="entry name" value="Cell_div_FtsA"/>
</dbReference>
<dbReference type="OrthoDB" id="5288225at2"/>
<dbReference type="EMBL" id="FWZT01000001">
    <property type="protein sequence ID" value="SME91076.1"/>
    <property type="molecule type" value="Genomic_DNA"/>
</dbReference>
<dbReference type="PANTHER" id="PTHR32432">
    <property type="entry name" value="CELL DIVISION PROTEIN FTSA-RELATED"/>
    <property type="match status" value="1"/>
</dbReference>
<dbReference type="GO" id="GO:0043093">
    <property type="term" value="P:FtsZ-dependent cytokinesis"/>
    <property type="evidence" value="ECO:0007669"/>
    <property type="project" value="UniProtKB-UniRule"/>
</dbReference>
<dbReference type="AlphaFoldDB" id="A0A1Y6B478"/>
<keyword evidence="4 5" id="KW-0131">Cell cycle</keyword>
<evidence type="ECO:0000256" key="2">
    <source>
        <dbReference type="ARBA" id="ARBA00022618"/>
    </source>
</evidence>
<feature type="domain" description="SHS2" evidence="6">
    <location>
        <begin position="7"/>
        <end position="191"/>
    </location>
</feature>
<keyword evidence="1 5" id="KW-1003">Cell membrane</keyword>
<evidence type="ECO:0000256" key="5">
    <source>
        <dbReference type="HAMAP-Rule" id="MF_02033"/>
    </source>
</evidence>
<comment type="similarity">
    <text evidence="5">Belongs to the FtsA/MreB family.</text>
</comment>
<evidence type="ECO:0000313" key="8">
    <source>
        <dbReference type="Proteomes" id="UP000192907"/>
    </source>
</evidence>
<dbReference type="InterPro" id="IPR043129">
    <property type="entry name" value="ATPase_NBD"/>
</dbReference>
<keyword evidence="8" id="KW-1185">Reference proteome</keyword>
<dbReference type="PIRSF" id="PIRSF003101">
    <property type="entry name" value="FtsA"/>
    <property type="match status" value="1"/>
</dbReference>
<reference evidence="8" key="1">
    <citation type="submission" date="2017-04" db="EMBL/GenBank/DDBJ databases">
        <authorList>
            <person name="Varghese N."/>
            <person name="Submissions S."/>
        </authorList>
    </citation>
    <scope>NUCLEOTIDE SEQUENCE [LARGE SCALE GENOMIC DNA]</scope>
    <source>
        <strain evidence="8">RKEM611</strain>
    </source>
</reference>
<dbReference type="Pfam" id="PF02491">
    <property type="entry name" value="SHS2_FTSA"/>
    <property type="match status" value="1"/>
</dbReference>
<name>A0A1Y6B478_9BACT</name>
<comment type="subcellular location">
    <subcellularLocation>
        <location evidence="5">Cell membrane</location>
        <topology evidence="5">Peripheral membrane protein</topology>
        <orientation evidence="5">Cytoplasmic side</orientation>
    </subcellularLocation>
    <text evidence="5">Localizes to the Z ring in an FtsZ-dependent manner. Targeted to the membrane through a conserved C-terminal amphipathic helix.</text>
</comment>
<evidence type="ECO:0000256" key="4">
    <source>
        <dbReference type="ARBA" id="ARBA00023306"/>
    </source>
</evidence>
<dbReference type="SUPFAM" id="SSF53067">
    <property type="entry name" value="Actin-like ATPase domain"/>
    <property type="match status" value="2"/>
</dbReference>
<dbReference type="GO" id="GO:0009898">
    <property type="term" value="C:cytoplasmic side of plasma membrane"/>
    <property type="evidence" value="ECO:0007669"/>
    <property type="project" value="UniProtKB-UniRule"/>
</dbReference>
<dbReference type="RefSeq" id="WP_132314465.1">
    <property type="nucleotide sequence ID" value="NZ_FWZT01000001.1"/>
</dbReference>
<dbReference type="HAMAP" id="MF_02033">
    <property type="entry name" value="FtsA"/>
    <property type="match status" value="1"/>
</dbReference>
<dbReference type="NCBIfam" id="TIGR01174">
    <property type="entry name" value="ftsA"/>
    <property type="match status" value="1"/>
</dbReference>
<dbReference type="GO" id="GO:0032153">
    <property type="term" value="C:cell division site"/>
    <property type="evidence" value="ECO:0007669"/>
    <property type="project" value="UniProtKB-UniRule"/>
</dbReference>
<protein>
    <recommendedName>
        <fullName evidence="5">Cell division protein FtsA</fullName>
    </recommendedName>
</protein>
<keyword evidence="3 5" id="KW-0472">Membrane</keyword>
<gene>
    <name evidence="5" type="primary">ftsA</name>
    <name evidence="7" type="ORF">SAMN06296036_101420</name>
</gene>
<proteinExistence type="inferred from homology"/>
<dbReference type="InterPro" id="IPR050696">
    <property type="entry name" value="FtsA/MreB"/>
</dbReference>
<dbReference type="Pfam" id="PF14450">
    <property type="entry name" value="FtsA"/>
    <property type="match status" value="1"/>
</dbReference>
<evidence type="ECO:0000256" key="1">
    <source>
        <dbReference type="ARBA" id="ARBA00022475"/>
    </source>
</evidence>
<dbReference type="InterPro" id="IPR003494">
    <property type="entry name" value="SHS2_FtsA"/>
</dbReference>
<organism evidence="7 8">
    <name type="scientific">Pseudobacteriovorax antillogorgiicola</name>
    <dbReference type="NCBI Taxonomy" id="1513793"/>
    <lineage>
        <taxon>Bacteria</taxon>
        <taxon>Pseudomonadati</taxon>
        <taxon>Bdellovibrionota</taxon>
        <taxon>Oligoflexia</taxon>
        <taxon>Oligoflexales</taxon>
        <taxon>Pseudobacteriovoracaceae</taxon>
        <taxon>Pseudobacteriovorax</taxon>
    </lineage>
</organism>
<comment type="function">
    <text evidence="5">Cell division protein that is involved in the assembly of the Z ring. May serve as a membrane anchor for the Z ring.</text>
</comment>
<sequence length="398" mass="43982">MARSKQIFALDLGTTKFCLAALHQSAGRPDIQVCEVPALGMKRGMLVDFEEASRALNKLVEEAEARFKCDIRRVVVGVAGSHLKSRTVTGNMEIQDSLIKTIHVQSLTVDVENQCRSSHREILHCIPIHFDVDSRDSVNNPIGLSGSHLSGSFFVIDADRSYLKDMIRLCNHCGLEVCQLYSEPFASASVTVDDQLKNLGVALADIGGGTTDGIIFQHGRPVSMFTINTAGNHMHRDLSVGLNIPLSDGLRIKEHYGLTDLPGFLDLKDIHGTLVRFSDQRIRGILEARILELGKFMFHSLVDHQGNLGGGILFTGGGSYLKGIDKFLGAKFGVSVKSQQPHISLGMSHDWEYPATYATVIGLINLEIGRRKILHDESSASWPKRYVYQFVNWIRELS</sequence>
<comment type="subunit">
    <text evidence="5">Self-interacts. Interacts with FtsZ.</text>
</comment>
<dbReference type="Proteomes" id="UP000192907">
    <property type="component" value="Unassembled WGS sequence"/>
</dbReference>
<dbReference type="PANTHER" id="PTHR32432:SF4">
    <property type="entry name" value="CELL DIVISION PROTEIN FTSA"/>
    <property type="match status" value="1"/>
</dbReference>
<dbReference type="SMART" id="SM00842">
    <property type="entry name" value="FtsA"/>
    <property type="match status" value="1"/>
</dbReference>